<dbReference type="AlphaFoldDB" id="A0A6I5A3Q0"/>
<protein>
    <submittedName>
        <fullName evidence="1">Uncharacterized protein</fullName>
    </submittedName>
</protein>
<comment type="caution">
    <text evidence="1">The sequence shown here is derived from an EMBL/GenBank/DDBJ whole genome shotgun (WGS) entry which is preliminary data.</text>
</comment>
<organism evidence="1 2">
    <name type="scientific">Pontibacillus yanchengensis</name>
    <dbReference type="NCBI Taxonomy" id="462910"/>
    <lineage>
        <taxon>Bacteria</taxon>
        <taxon>Bacillati</taxon>
        <taxon>Bacillota</taxon>
        <taxon>Bacilli</taxon>
        <taxon>Bacillales</taxon>
        <taxon>Bacillaceae</taxon>
        <taxon>Pontibacillus</taxon>
    </lineage>
</organism>
<dbReference type="GO" id="GO:0009229">
    <property type="term" value="P:thiamine diphosphate biosynthetic process"/>
    <property type="evidence" value="ECO:0007669"/>
    <property type="project" value="UniProtKB-UniPathway"/>
</dbReference>
<dbReference type="UniPathway" id="UPA00060"/>
<dbReference type="Proteomes" id="UP000468638">
    <property type="component" value="Unassembled WGS sequence"/>
</dbReference>
<dbReference type="EMBL" id="WMEQ01000010">
    <property type="protein sequence ID" value="MYL34571.1"/>
    <property type="molecule type" value="Genomic_DNA"/>
</dbReference>
<accession>A0A6I5A3Q0</accession>
<evidence type="ECO:0000313" key="2">
    <source>
        <dbReference type="Proteomes" id="UP000468638"/>
    </source>
</evidence>
<name>A0A6I5A3Q0_9BACI</name>
<evidence type="ECO:0000313" key="1">
    <source>
        <dbReference type="EMBL" id="MYL34571.1"/>
    </source>
</evidence>
<reference evidence="1 2" key="1">
    <citation type="submission" date="2019-11" db="EMBL/GenBank/DDBJ databases">
        <title>Genome sequences of 17 halophilic strains isolated from different environments.</title>
        <authorList>
            <person name="Furrow R.E."/>
        </authorList>
    </citation>
    <scope>NUCLEOTIDE SEQUENCE [LARGE SCALE GENOMIC DNA]</scope>
    <source>
        <strain evidence="1 2">22514_16_FS</strain>
    </source>
</reference>
<proteinExistence type="predicted"/>
<dbReference type="OrthoDB" id="9778146at2"/>
<gene>
    <name evidence="1" type="ORF">GLW05_13315</name>
</gene>
<sequence>MTGTGCLLGSVLTAFLSLERASVEKAVAAFTA</sequence>